<reference evidence="3 4" key="1">
    <citation type="submission" date="2020-08" db="EMBL/GenBank/DDBJ databases">
        <title>Genomic Encyclopedia of Type Strains, Phase III (KMG-III): the genomes of soil and plant-associated and newly described type strains.</title>
        <authorList>
            <person name="Whitman W."/>
        </authorList>
    </citation>
    <scope>NUCLEOTIDE SEQUENCE [LARGE SCALE GENOMIC DNA]</scope>
    <source>
        <strain evidence="3 4">CECT 5862</strain>
    </source>
</reference>
<sequence length="525" mass="59400">MQAKPKMLVFSHICSPQYVTGAEKLLLFMMRELQPYFNCTLVVPTEGVIAQQARELGFPVVLQDVPLVVPLYLALPHLNDEIEMYQRTPAWASLITLIHQEQPNIVLVNTTVHPLPAMAAKMLGIPVVWSAMEAIRFTPDTYRSAALIEQFADVVLGISEATLAPLRTPSLLPRSLLLPPSWNPDEMTPEMWPTFREQRRSQLGLSDEHLVVGFIAASIFDAKGLDQFMRMAVDVAERFPQAMYLLVGNPVDSDYFEQCLNVARNAGLMDRFRWVRFEERIETLYPAMDVVVIPSMAAEGFGMTALEAMVFGKPIVVYGAGGLAEIAQATGNDMYVARTGDPDGLFTRVCGLLGDFKRRQAAGLHNWNAARAVYGITEYRRKLKTFVQTLAMRGFVPLRLVKGSGSTVYLYEQGILRPFRSLEALHAAGYTLEEVREVPDSLIVSLPKGPPIGSRPARARKARASRLRHRRLRKGRRLRRSTKRVIRARRRRRNIGGLLRRRRRGTLRRRSIKSGRSRRRRSARR</sequence>
<organism evidence="3 4">
    <name type="scientific">Paenibacillus phyllosphaerae</name>
    <dbReference type="NCBI Taxonomy" id="274593"/>
    <lineage>
        <taxon>Bacteria</taxon>
        <taxon>Bacillati</taxon>
        <taxon>Bacillota</taxon>
        <taxon>Bacilli</taxon>
        <taxon>Bacillales</taxon>
        <taxon>Paenibacillaceae</taxon>
        <taxon>Paenibacillus</taxon>
    </lineage>
</organism>
<dbReference type="InterPro" id="IPR050194">
    <property type="entry name" value="Glycosyltransferase_grp1"/>
</dbReference>
<evidence type="ECO:0000259" key="2">
    <source>
        <dbReference type="Pfam" id="PF00534"/>
    </source>
</evidence>
<keyword evidence="4" id="KW-1185">Reference proteome</keyword>
<keyword evidence="3" id="KW-0808">Transferase</keyword>
<dbReference type="CDD" id="cd03801">
    <property type="entry name" value="GT4_PimA-like"/>
    <property type="match status" value="1"/>
</dbReference>
<dbReference type="SUPFAM" id="SSF53756">
    <property type="entry name" value="UDP-Glycosyltransferase/glycogen phosphorylase"/>
    <property type="match status" value="1"/>
</dbReference>
<name>A0A7W5B457_9BACL</name>
<gene>
    <name evidence="3" type="ORF">FHS18_005739</name>
</gene>
<evidence type="ECO:0000313" key="4">
    <source>
        <dbReference type="Proteomes" id="UP000570361"/>
    </source>
</evidence>
<dbReference type="PANTHER" id="PTHR45947">
    <property type="entry name" value="SULFOQUINOVOSYL TRANSFERASE SQD2"/>
    <property type="match status" value="1"/>
</dbReference>
<feature type="compositionally biased region" description="Basic residues" evidence="1">
    <location>
        <begin position="457"/>
        <end position="525"/>
    </location>
</feature>
<dbReference type="EMBL" id="JACHXK010000020">
    <property type="protein sequence ID" value="MBB3113626.1"/>
    <property type="molecule type" value="Genomic_DNA"/>
</dbReference>
<evidence type="ECO:0000256" key="1">
    <source>
        <dbReference type="SAM" id="MobiDB-lite"/>
    </source>
</evidence>
<dbReference type="InterPro" id="IPR001296">
    <property type="entry name" value="Glyco_trans_1"/>
</dbReference>
<dbReference type="Gene3D" id="3.40.50.2000">
    <property type="entry name" value="Glycogen Phosphorylase B"/>
    <property type="match status" value="2"/>
</dbReference>
<dbReference type="Proteomes" id="UP000570361">
    <property type="component" value="Unassembled WGS sequence"/>
</dbReference>
<accession>A0A7W5B457</accession>
<evidence type="ECO:0000313" key="3">
    <source>
        <dbReference type="EMBL" id="MBB3113626.1"/>
    </source>
</evidence>
<dbReference type="Pfam" id="PF00534">
    <property type="entry name" value="Glycos_transf_1"/>
    <property type="match status" value="1"/>
</dbReference>
<dbReference type="PANTHER" id="PTHR45947:SF3">
    <property type="entry name" value="SULFOQUINOVOSYL TRANSFERASE SQD2"/>
    <property type="match status" value="1"/>
</dbReference>
<protein>
    <submittedName>
        <fullName evidence="3">Glycosyltransferase involved in cell wall biosynthesis</fullName>
    </submittedName>
</protein>
<feature type="domain" description="Glycosyl transferase family 1" evidence="2">
    <location>
        <begin position="197"/>
        <end position="351"/>
    </location>
</feature>
<comment type="caution">
    <text evidence="3">The sequence shown here is derived from an EMBL/GenBank/DDBJ whole genome shotgun (WGS) entry which is preliminary data.</text>
</comment>
<proteinExistence type="predicted"/>
<dbReference type="RefSeq" id="WP_183603698.1">
    <property type="nucleotide sequence ID" value="NZ_JACHXK010000020.1"/>
</dbReference>
<feature type="region of interest" description="Disordered" evidence="1">
    <location>
        <begin position="447"/>
        <end position="525"/>
    </location>
</feature>
<dbReference type="GO" id="GO:0016757">
    <property type="term" value="F:glycosyltransferase activity"/>
    <property type="evidence" value="ECO:0007669"/>
    <property type="project" value="InterPro"/>
</dbReference>
<dbReference type="AlphaFoldDB" id="A0A7W5B457"/>